<dbReference type="AlphaFoldDB" id="A0A5C3MZR4"/>
<proteinExistence type="predicted"/>
<gene>
    <name evidence="1" type="ORF">OE88DRAFT_1751746</name>
</gene>
<evidence type="ECO:0000313" key="1">
    <source>
        <dbReference type="EMBL" id="TFK50700.1"/>
    </source>
</evidence>
<sequence>MHDRRRIQCYRRIASSTLFMASWGMLTVQMNELYCQIACRADYLVKADAQRHPAIKDALRRSYEHPRKKKGGIAVCNEDVSYLSETCPRIQAGSKVSVSAINKYGRAAQCTKRHMETSGTFAFQTDSRGIYQGP</sequence>
<accession>A0A5C3MZR4</accession>
<evidence type="ECO:0000313" key="2">
    <source>
        <dbReference type="Proteomes" id="UP000305948"/>
    </source>
</evidence>
<dbReference type="EMBL" id="ML213513">
    <property type="protein sequence ID" value="TFK50700.1"/>
    <property type="molecule type" value="Genomic_DNA"/>
</dbReference>
<dbReference type="Proteomes" id="UP000305948">
    <property type="component" value="Unassembled WGS sequence"/>
</dbReference>
<name>A0A5C3MZR4_9AGAM</name>
<protein>
    <submittedName>
        <fullName evidence="1">Uncharacterized protein</fullName>
    </submittedName>
</protein>
<reference evidence="1 2" key="1">
    <citation type="journal article" date="2019" name="Nat. Ecol. Evol.">
        <title>Megaphylogeny resolves global patterns of mushroom evolution.</title>
        <authorList>
            <person name="Varga T."/>
            <person name="Krizsan K."/>
            <person name="Foldi C."/>
            <person name="Dima B."/>
            <person name="Sanchez-Garcia M."/>
            <person name="Sanchez-Ramirez S."/>
            <person name="Szollosi G.J."/>
            <person name="Szarkandi J.G."/>
            <person name="Papp V."/>
            <person name="Albert L."/>
            <person name="Andreopoulos W."/>
            <person name="Angelini C."/>
            <person name="Antonin V."/>
            <person name="Barry K.W."/>
            <person name="Bougher N.L."/>
            <person name="Buchanan P."/>
            <person name="Buyck B."/>
            <person name="Bense V."/>
            <person name="Catcheside P."/>
            <person name="Chovatia M."/>
            <person name="Cooper J."/>
            <person name="Damon W."/>
            <person name="Desjardin D."/>
            <person name="Finy P."/>
            <person name="Geml J."/>
            <person name="Haridas S."/>
            <person name="Hughes K."/>
            <person name="Justo A."/>
            <person name="Karasinski D."/>
            <person name="Kautmanova I."/>
            <person name="Kiss B."/>
            <person name="Kocsube S."/>
            <person name="Kotiranta H."/>
            <person name="LaButti K.M."/>
            <person name="Lechner B.E."/>
            <person name="Liimatainen K."/>
            <person name="Lipzen A."/>
            <person name="Lukacs Z."/>
            <person name="Mihaltcheva S."/>
            <person name="Morgado L.N."/>
            <person name="Niskanen T."/>
            <person name="Noordeloos M.E."/>
            <person name="Ohm R.A."/>
            <person name="Ortiz-Santana B."/>
            <person name="Ovrebo C."/>
            <person name="Racz N."/>
            <person name="Riley R."/>
            <person name="Savchenko A."/>
            <person name="Shiryaev A."/>
            <person name="Soop K."/>
            <person name="Spirin V."/>
            <person name="Szebenyi C."/>
            <person name="Tomsovsky M."/>
            <person name="Tulloss R.E."/>
            <person name="Uehling J."/>
            <person name="Grigoriev I.V."/>
            <person name="Vagvolgyi C."/>
            <person name="Papp T."/>
            <person name="Martin F.M."/>
            <person name="Miettinen O."/>
            <person name="Hibbett D.S."/>
            <person name="Nagy L.G."/>
        </authorList>
    </citation>
    <scope>NUCLEOTIDE SEQUENCE [LARGE SCALE GENOMIC DNA]</scope>
    <source>
        <strain evidence="1 2">OMC1185</strain>
    </source>
</reference>
<keyword evidence="2" id="KW-1185">Reference proteome</keyword>
<organism evidence="1 2">
    <name type="scientific">Heliocybe sulcata</name>
    <dbReference type="NCBI Taxonomy" id="5364"/>
    <lineage>
        <taxon>Eukaryota</taxon>
        <taxon>Fungi</taxon>
        <taxon>Dikarya</taxon>
        <taxon>Basidiomycota</taxon>
        <taxon>Agaricomycotina</taxon>
        <taxon>Agaricomycetes</taxon>
        <taxon>Gloeophyllales</taxon>
        <taxon>Gloeophyllaceae</taxon>
        <taxon>Heliocybe</taxon>
    </lineage>
</organism>